<protein>
    <recommendedName>
        <fullName evidence="4">DUF3710 domain-containing protein</fullName>
    </recommendedName>
</protein>
<organism evidence="2 3">
    <name type="scientific">Bifidobacterium angulatum DSM 20098 = JCM 7096</name>
    <dbReference type="NCBI Taxonomy" id="518635"/>
    <lineage>
        <taxon>Bacteria</taxon>
        <taxon>Bacillati</taxon>
        <taxon>Actinomycetota</taxon>
        <taxon>Actinomycetes</taxon>
        <taxon>Bifidobacteriales</taxon>
        <taxon>Bifidobacteriaceae</taxon>
        <taxon>Bifidobacterium</taxon>
    </lineage>
</organism>
<dbReference type="AlphaFoldDB" id="C4FED0"/>
<dbReference type="eggNOG" id="ENOG502Z90C">
    <property type="taxonomic scope" value="Bacteria"/>
</dbReference>
<dbReference type="PATRIC" id="fig|518635.7.peg.614"/>
<gene>
    <name evidence="2" type="ORF">BIFANG_02670</name>
</gene>
<evidence type="ECO:0000256" key="1">
    <source>
        <dbReference type="SAM" id="MobiDB-lite"/>
    </source>
</evidence>
<proteinExistence type="predicted"/>
<evidence type="ECO:0000313" key="2">
    <source>
        <dbReference type="EMBL" id="EEP21311.1"/>
    </source>
</evidence>
<evidence type="ECO:0008006" key="4">
    <source>
        <dbReference type="Google" id="ProtNLM"/>
    </source>
</evidence>
<sequence>MRPHGTFAASGASLINGYTRIEMRNPMGLFGFGKKKNKADKAEAKVEDEDVKAAKAANAAAKADSELAQHTAAAALPEAASDYEGRGDERGPWDVNDENVPDYDEYLDLGAYYLPFLQHIELRIKASRATRAVLGSTTTYYNSSLEVEAYAAPKTMGLWEDWREDFLAANPKAKAVDGVFGTEILLPVEVSGGKTVLTRIVGVDGPRWMLRGIFSGTAASDPDNEETKKLNEFFSNIVVERGEEPLAPRDPIPMHQPVTPGERKAAAAASGETEQGEGKEHLKDIPNRPDGPLSQDQQTEVKTTLSRGPMFSEVR</sequence>
<comment type="caution">
    <text evidence="2">The sequence shown here is derived from an EMBL/GenBank/DDBJ whole genome shotgun (WGS) entry which is preliminary data.</text>
</comment>
<dbReference type="HOGENOM" id="CLU_069776_1_0_11"/>
<dbReference type="InterPro" id="IPR022183">
    <property type="entry name" value="DUF3710"/>
</dbReference>
<feature type="region of interest" description="Disordered" evidence="1">
    <location>
        <begin position="242"/>
        <end position="315"/>
    </location>
</feature>
<dbReference type="Proteomes" id="UP000006408">
    <property type="component" value="Unassembled WGS sequence"/>
</dbReference>
<feature type="compositionally biased region" description="Basic and acidic residues" evidence="1">
    <location>
        <begin position="276"/>
        <end position="287"/>
    </location>
</feature>
<evidence type="ECO:0000313" key="3">
    <source>
        <dbReference type="Proteomes" id="UP000006408"/>
    </source>
</evidence>
<keyword evidence="3" id="KW-1185">Reference proteome</keyword>
<accession>C4FED0</accession>
<feature type="compositionally biased region" description="Basic and acidic residues" evidence="1">
    <location>
        <begin position="83"/>
        <end position="92"/>
    </location>
</feature>
<name>C4FED0_9BIFI</name>
<feature type="region of interest" description="Disordered" evidence="1">
    <location>
        <begin position="78"/>
        <end position="97"/>
    </location>
</feature>
<dbReference type="EMBL" id="ABYS02000004">
    <property type="protein sequence ID" value="EEP21311.1"/>
    <property type="molecule type" value="Genomic_DNA"/>
</dbReference>
<reference evidence="2" key="1">
    <citation type="submission" date="2009-04" db="EMBL/GenBank/DDBJ databases">
        <authorList>
            <person name="Weinstock G."/>
            <person name="Sodergren E."/>
            <person name="Clifton S."/>
            <person name="Fulton L."/>
            <person name="Fulton B."/>
            <person name="Courtney L."/>
            <person name="Fronick C."/>
            <person name="Harrison M."/>
            <person name="Strong C."/>
            <person name="Farmer C."/>
            <person name="Delahaunty K."/>
            <person name="Markovic C."/>
            <person name="Hall O."/>
            <person name="Minx P."/>
            <person name="Tomlinson C."/>
            <person name="Mitreva M."/>
            <person name="Nelson J."/>
            <person name="Hou S."/>
            <person name="Wollam A."/>
            <person name="Pepin K.H."/>
            <person name="Johnson M."/>
            <person name="Bhonagiri V."/>
            <person name="Nash W.E."/>
            <person name="Warren W."/>
            <person name="Chinwalla A."/>
            <person name="Mardis E.R."/>
            <person name="Wilson R.K."/>
        </authorList>
    </citation>
    <scope>NUCLEOTIDE SEQUENCE [LARGE SCALE GENOMIC DNA]</scope>
    <source>
        <strain evidence="2">DSM 20098</strain>
    </source>
</reference>
<dbReference type="STRING" id="1683.Bang102_005215"/>
<dbReference type="Pfam" id="PF12502">
    <property type="entry name" value="DUF3710"/>
    <property type="match status" value="1"/>
</dbReference>
<feature type="compositionally biased region" description="Polar residues" evidence="1">
    <location>
        <begin position="294"/>
        <end position="306"/>
    </location>
</feature>